<dbReference type="EMBL" id="RQTK01000955">
    <property type="protein sequence ID" value="RUS73282.1"/>
    <property type="molecule type" value="Genomic_DNA"/>
</dbReference>
<feature type="non-terminal residue" evidence="1">
    <location>
        <position position="129"/>
    </location>
</feature>
<evidence type="ECO:0000313" key="2">
    <source>
        <dbReference type="Proteomes" id="UP000271974"/>
    </source>
</evidence>
<proteinExistence type="predicted"/>
<name>A0A3S0ZEQ3_ELYCH</name>
<reference evidence="1 2" key="1">
    <citation type="submission" date="2019-01" db="EMBL/GenBank/DDBJ databases">
        <title>A draft genome assembly of the solar-powered sea slug Elysia chlorotica.</title>
        <authorList>
            <person name="Cai H."/>
            <person name="Li Q."/>
            <person name="Fang X."/>
            <person name="Li J."/>
            <person name="Curtis N.E."/>
            <person name="Altenburger A."/>
            <person name="Shibata T."/>
            <person name="Feng M."/>
            <person name="Maeda T."/>
            <person name="Schwartz J.A."/>
            <person name="Shigenobu S."/>
            <person name="Lundholm N."/>
            <person name="Nishiyama T."/>
            <person name="Yang H."/>
            <person name="Hasebe M."/>
            <person name="Li S."/>
            <person name="Pierce S.K."/>
            <person name="Wang J."/>
        </authorList>
    </citation>
    <scope>NUCLEOTIDE SEQUENCE [LARGE SCALE GENOMIC DNA]</scope>
    <source>
        <strain evidence="1">EC2010</strain>
        <tissue evidence="1">Whole organism of an adult</tissue>
    </source>
</reference>
<keyword evidence="2" id="KW-1185">Reference proteome</keyword>
<comment type="caution">
    <text evidence="1">The sequence shown here is derived from an EMBL/GenBank/DDBJ whole genome shotgun (WGS) entry which is preliminary data.</text>
</comment>
<evidence type="ECO:0000313" key="1">
    <source>
        <dbReference type="EMBL" id="RUS73282.1"/>
    </source>
</evidence>
<dbReference type="Proteomes" id="UP000271974">
    <property type="component" value="Unassembled WGS sequence"/>
</dbReference>
<gene>
    <name evidence="1" type="ORF">EGW08_018955</name>
</gene>
<accession>A0A3S0ZEQ3</accession>
<feature type="non-terminal residue" evidence="1">
    <location>
        <position position="1"/>
    </location>
</feature>
<dbReference type="AlphaFoldDB" id="A0A3S0ZEQ3"/>
<organism evidence="1 2">
    <name type="scientific">Elysia chlorotica</name>
    <name type="common">Eastern emerald elysia</name>
    <name type="synonym">Sea slug</name>
    <dbReference type="NCBI Taxonomy" id="188477"/>
    <lineage>
        <taxon>Eukaryota</taxon>
        <taxon>Metazoa</taxon>
        <taxon>Spiralia</taxon>
        <taxon>Lophotrochozoa</taxon>
        <taxon>Mollusca</taxon>
        <taxon>Gastropoda</taxon>
        <taxon>Heterobranchia</taxon>
        <taxon>Euthyneura</taxon>
        <taxon>Panpulmonata</taxon>
        <taxon>Sacoglossa</taxon>
        <taxon>Placobranchoidea</taxon>
        <taxon>Plakobranchidae</taxon>
        <taxon>Elysia</taxon>
    </lineage>
</organism>
<protein>
    <submittedName>
        <fullName evidence="1">Uncharacterized protein</fullName>
    </submittedName>
</protein>
<sequence>PGQEADEFGGVLPEQFLTLLLDDLLAELLEPRLLLALACLGLTLPGKLRAPVLHEALHGARVFLLLHAALLGVHLLDAVYSEHHPRGTHLLPELVLLLFLGLHPQRLVVHLLRVRRLHLDLLPDLPLQL</sequence>